<keyword evidence="3" id="KW-1185">Reference proteome</keyword>
<evidence type="ECO:0000313" key="2">
    <source>
        <dbReference type="EMBL" id="TKR79998.1"/>
    </source>
</evidence>
<proteinExistence type="predicted"/>
<reference evidence="2 3" key="1">
    <citation type="journal article" date="2015" name="Genome Biol.">
        <title>Comparative genomics of Steinernema reveals deeply conserved gene regulatory networks.</title>
        <authorList>
            <person name="Dillman A.R."/>
            <person name="Macchietto M."/>
            <person name="Porter C.F."/>
            <person name="Rogers A."/>
            <person name="Williams B."/>
            <person name="Antoshechkin I."/>
            <person name="Lee M.M."/>
            <person name="Goodwin Z."/>
            <person name="Lu X."/>
            <person name="Lewis E.E."/>
            <person name="Goodrich-Blair H."/>
            <person name="Stock S.P."/>
            <person name="Adams B.J."/>
            <person name="Sternberg P.W."/>
            <person name="Mortazavi A."/>
        </authorList>
    </citation>
    <scope>NUCLEOTIDE SEQUENCE [LARGE SCALE GENOMIC DNA]</scope>
    <source>
        <strain evidence="2 3">ALL</strain>
    </source>
</reference>
<dbReference type="AlphaFoldDB" id="A0A4U5NB45"/>
<sequence length="155" mass="17430">MLTENRTFGACIHILDPLKVTPLPRISALSFHLLELLQVCFRPRADLRPTEIWDQRPRQSSFVRGLGRSSAALLRLRRAIRRTRRSRRGGESTARGWRSPHSSSPWLSPPTGWLPPLCCCCLPDSKPPSPASSSMFFCRRRVSSVADPLSCCSFA</sequence>
<dbReference type="Proteomes" id="UP000298663">
    <property type="component" value="Unassembled WGS sequence"/>
</dbReference>
<evidence type="ECO:0000256" key="1">
    <source>
        <dbReference type="SAM" id="MobiDB-lite"/>
    </source>
</evidence>
<reference evidence="2 3" key="2">
    <citation type="journal article" date="2019" name="G3 (Bethesda)">
        <title>Hybrid Assembly of the Genome of the Entomopathogenic Nematode Steinernema carpocapsae Identifies the X-Chromosome.</title>
        <authorList>
            <person name="Serra L."/>
            <person name="Macchietto M."/>
            <person name="Macias-Munoz A."/>
            <person name="McGill C.J."/>
            <person name="Rodriguez I.M."/>
            <person name="Rodriguez B."/>
            <person name="Murad R."/>
            <person name="Mortazavi A."/>
        </authorList>
    </citation>
    <scope>NUCLEOTIDE SEQUENCE [LARGE SCALE GENOMIC DNA]</scope>
    <source>
        <strain evidence="2 3">ALL</strain>
    </source>
</reference>
<comment type="caution">
    <text evidence="2">The sequence shown here is derived from an EMBL/GenBank/DDBJ whole genome shotgun (WGS) entry which is preliminary data.</text>
</comment>
<protein>
    <submittedName>
        <fullName evidence="2">Uncharacterized protein</fullName>
    </submittedName>
</protein>
<gene>
    <name evidence="2" type="ORF">L596_014138</name>
</gene>
<evidence type="ECO:0000313" key="3">
    <source>
        <dbReference type="Proteomes" id="UP000298663"/>
    </source>
</evidence>
<feature type="region of interest" description="Disordered" evidence="1">
    <location>
        <begin position="84"/>
        <end position="106"/>
    </location>
</feature>
<name>A0A4U5NB45_STECR</name>
<organism evidence="2 3">
    <name type="scientific">Steinernema carpocapsae</name>
    <name type="common">Entomopathogenic nematode</name>
    <dbReference type="NCBI Taxonomy" id="34508"/>
    <lineage>
        <taxon>Eukaryota</taxon>
        <taxon>Metazoa</taxon>
        <taxon>Ecdysozoa</taxon>
        <taxon>Nematoda</taxon>
        <taxon>Chromadorea</taxon>
        <taxon>Rhabditida</taxon>
        <taxon>Tylenchina</taxon>
        <taxon>Panagrolaimomorpha</taxon>
        <taxon>Strongyloidoidea</taxon>
        <taxon>Steinernematidae</taxon>
        <taxon>Steinernema</taxon>
    </lineage>
</organism>
<accession>A0A4U5NB45</accession>
<feature type="compositionally biased region" description="Low complexity" evidence="1">
    <location>
        <begin position="91"/>
        <end position="106"/>
    </location>
</feature>
<dbReference type="EMBL" id="AZBU02000004">
    <property type="protein sequence ID" value="TKR79998.1"/>
    <property type="molecule type" value="Genomic_DNA"/>
</dbReference>